<evidence type="ECO:0000256" key="6">
    <source>
        <dbReference type="ARBA" id="ARBA00022737"/>
    </source>
</evidence>
<dbReference type="NCBIfam" id="TIGR01130">
    <property type="entry name" value="ER_PDI_fam"/>
    <property type="match status" value="1"/>
</dbReference>
<keyword evidence="7" id="KW-0256">Endoplasmic reticulum</keyword>
<dbReference type="InterPro" id="IPR036249">
    <property type="entry name" value="Thioredoxin-like_sf"/>
</dbReference>
<keyword evidence="10 11" id="KW-0676">Redox-active center</keyword>
<comment type="caution">
    <text evidence="15">The sequence shown here is derived from an EMBL/GenBank/DDBJ whole genome shotgun (WGS) entry which is preliminary data.</text>
</comment>
<dbReference type="PANTHER" id="PTHR18929:SF132">
    <property type="entry name" value="PROTEIN DISULFIDE-ISOMERASE A3"/>
    <property type="match status" value="1"/>
</dbReference>
<dbReference type="FunFam" id="3.40.30.10:FF:000303">
    <property type="entry name" value="Protein disulfide-isomerase"/>
    <property type="match status" value="1"/>
</dbReference>
<dbReference type="FunFam" id="3.40.30.10:FF:000077">
    <property type="entry name" value="Protein disulfide-isomerase"/>
    <property type="match status" value="1"/>
</dbReference>
<dbReference type="SUPFAM" id="SSF52833">
    <property type="entry name" value="Thioredoxin-like"/>
    <property type="match status" value="4"/>
</dbReference>
<dbReference type="AlphaFoldDB" id="A0A210QDW7"/>
<evidence type="ECO:0000313" key="16">
    <source>
        <dbReference type="Proteomes" id="UP000242188"/>
    </source>
</evidence>
<dbReference type="Gene3D" id="3.40.30.10">
    <property type="entry name" value="Glutaredoxin"/>
    <property type="match status" value="4"/>
</dbReference>
<dbReference type="PROSITE" id="PS00194">
    <property type="entry name" value="THIOREDOXIN_1"/>
    <property type="match status" value="2"/>
</dbReference>
<feature type="domain" description="Thioredoxin" evidence="14">
    <location>
        <begin position="341"/>
        <end position="467"/>
    </location>
</feature>
<evidence type="ECO:0000256" key="7">
    <source>
        <dbReference type="ARBA" id="ARBA00022824"/>
    </source>
</evidence>
<dbReference type="OrthoDB" id="427280at2759"/>
<dbReference type="CDD" id="cd03073">
    <property type="entry name" value="PDI_b'_ERp72_ERp57"/>
    <property type="match status" value="1"/>
</dbReference>
<name>A0A210QDW7_MIZYE</name>
<dbReference type="CDD" id="cd02995">
    <property type="entry name" value="PDI_a_PDI_a'_C"/>
    <property type="match status" value="1"/>
</dbReference>
<dbReference type="InterPro" id="IPR005792">
    <property type="entry name" value="Prot_disulphide_isomerase"/>
</dbReference>
<dbReference type="FunFam" id="3.40.30.10:FF:000017">
    <property type="entry name" value="Protein disulfide-isomerase A4"/>
    <property type="match status" value="1"/>
</dbReference>
<feature type="domain" description="Thioredoxin" evidence="14">
    <location>
        <begin position="2"/>
        <end position="125"/>
    </location>
</feature>
<evidence type="ECO:0000256" key="4">
    <source>
        <dbReference type="ARBA" id="ARBA00012723"/>
    </source>
</evidence>
<dbReference type="Proteomes" id="UP000242188">
    <property type="component" value="Unassembled WGS sequence"/>
</dbReference>
<dbReference type="PANTHER" id="PTHR18929">
    <property type="entry name" value="PROTEIN DISULFIDE ISOMERASE"/>
    <property type="match status" value="1"/>
</dbReference>
<dbReference type="InterPro" id="IPR013766">
    <property type="entry name" value="Thioredoxin_domain"/>
</dbReference>
<feature type="disulfide bond" description="Redox-active" evidence="11">
    <location>
        <begin position="46"/>
        <end position="49"/>
    </location>
</feature>
<accession>A0A210QDW7</accession>
<evidence type="ECO:0000256" key="5">
    <source>
        <dbReference type="ARBA" id="ARBA00022729"/>
    </source>
</evidence>
<dbReference type="Pfam" id="PF00085">
    <property type="entry name" value="Thioredoxin"/>
    <property type="match status" value="2"/>
</dbReference>
<proteinExistence type="inferred from homology"/>
<keyword evidence="6" id="KW-0677">Repeat</keyword>
<reference evidence="15 16" key="1">
    <citation type="journal article" date="2017" name="Nat. Ecol. Evol.">
        <title>Scallop genome provides insights into evolution of bilaterian karyotype and development.</title>
        <authorList>
            <person name="Wang S."/>
            <person name="Zhang J."/>
            <person name="Jiao W."/>
            <person name="Li J."/>
            <person name="Xun X."/>
            <person name="Sun Y."/>
            <person name="Guo X."/>
            <person name="Huan P."/>
            <person name="Dong B."/>
            <person name="Zhang L."/>
            <person name="Hu X."/>
            <person name="Sun X."/>
            <person name="Wang J."/>
            <person name="Zhao C."/>
            <person name="Wang Y."/>
            <person name="Wang D."/>
            <person name="Huang X."/>
            <person name="Wang R."/>
            <person name="Lv J."/>
            <person name="Li Y."/>
            <person name="Zhang Z."/>
            <person name="Liu B."/>
            <person name="Lu W."/>
            <person name="Hui Y."/>
            <person name="Liang J."/>
            <person name="Zhou Z."/>
            <person name="Hou R."/>
            <person name="Li X."/>
            <person name="Liu Y."/>
            <person name="Li H."/>
            <person name="Ning X."/>
            <person name="Lin Y."/>
            <person name="Zhao L."/>
            <person name="Xing Q."/>
            <person name="Dou J."/>
            <person name="Li Y."/>
            <person name="Mao J."/>
            <person name="Guo H."/>
            <person name="Dou H."/>
            <person name="Li T."/>
            <person name="Mu C."/>
            <person name="Jiang W."/>
            <person name="Fu Q."/>
            <person name="Fu X."/>
            <person name="Miao Y."/>
            <person name="Liu J."/>
            <person name="Yu Q."/>
            <person name="Li R."/>
            <person name="Liao H."/>
            <person name="Li X."/>
            <person name="Kong Y."/>
            <person name="Jiang Z."/>
            <person name="Chourrout D."/>
            <person name="Li R."/>
            <person name="Bao Z."/>
        </authorList>
    </citation>
    <scope>NUCLEOTIDE SEQUENCE [LARGE SCALE GENOMIC DNA]</scope>
    <source>
        <strain evidence="15 16">PY_sf001</strain>
    </source>
</reference>
<organism evidence="15 16">
    <name type="scientific">Mizuhopecten yessoensis</name>
    <name type="common">Japanese scallop</name>
    <name type="synonym">Patinopecten yessoensis</name>
    <dbReference type="NCBI Taxonomy" id="6573"/>
    <lineage>
        <taxon>Eukaryota</taxon>
        <taxon>Metazoa</taxon>
        <taxon>Spiralia</taxon>
        <taxon>Lophotrochozoa</taxon>
        <taxon>Mollusca</taxon>
        <taxon>Bivalvia</taxon>
        <taxon>Autobranchia</taxon>
        <taxon>Pteriomorphia</taxon>
        <taxon>Pectinida</taxon>
        <taxon>Pectinoidea</taxon>
        <taxon>Pectinidae</taxon>
        <taxon>Mizuhopecten</taxon>
    </lineage>
</organism>
<evidence type="ECO:0000256" key="13">
    <source>
        <dbReference type="RuleBase" id="RU361130"/>
    </source>
</evidence>
<dbReference type="NCBIfam" id="TIGR01126">
    <property type="entry name" value="pdi_dom"/>
    <property type="match status" value="2"/>
</dbReference>
<comment type="similarity">
    <text evidence="3 12">Belongs to the protein disulfide isomerase family.</text>
</comment>
<dbReference type="Pfam" id="PF13848">
    <property type="entry name" value="Thioredoxin_6"/>
    <property type="match status" value="1"/>
</dbReference>
<dbReference type="FunFam" id="3.40.30.10:FF:000045">
    <property type="entry name" value="Disulfide-isomerase A3"/>
    <property type="match status" value="1"/>
</dbReference>
<sequence length="489" mass="55036">MLRFAGLLVLASLAYASDVIEYDDSTFASDIGKHELILVEFFAPWCGHCKNLAPHYEMAATTLKNDDPPVALAKVDCTANTETCSKFGVSGYPTLKVFRNGEVAKDYDGGRDESGIVQYLRKEAGPSYKELADVAAAEKYLGKAEYALVGFFKDTKDLEAFKKAAGVLNEKVRFAFTSDQAVMDKYGYSDEIVLLQPKVFHSKFEESTTKFEKSVTTDNLRNFLDMNLLGLCGYRTKGNADSFTRKPLVVAYYDVDYKKNVKGTNYWRNRVMKVGKQIKESDKEVYFAVSNAEEFGTELQEFGMNADKSTVQVNARDSRDRKFVMTEEFSMDTFKQFVNDFLDDKLEPYMKSEAVPSDNSGPVKVLVAKNFDEIVSDDKDVLVEFYAPWCGHCKSLEPKYNELGEKVKDISSVVIAKMDATANDVPSQYEVRGFPTIYFKPKGSQPRKYEGGREVDDFMKYLASNADSKDEVNAAMGGEKKKKKKKTEL</sequence>
<gene>
    <name evidence="15" type="ORF">KP79_PYT14931</name>
</gene>
<dbReference type="GO" id="GO:0006457">
    <property type="term" value="P:protein folding"/>
    <property type="evidence" value="ECO:0007669"/>
    <property type="project" value="TreeGrafter"/>
</dbReference>
<dbReference type="InterPro" id="IPR005788">
    <property type="entry name" value="PDI_thioredoxin-like_dom"/>
</dbReference>
<feature type="chain" id="PRO_5011823733" description="Protein disulfide-isomerase" evidence="13">
    <location>
        <begin position="17"/>
        <end position="489"/>
    </location>
</feature>
<dbReference type="PROSITE" id="PS51352">
    <property type="entry name" value="THIOREDOXIN_2"/>
    <property type="match status" value="2"/>
</dbReference>
<dbReference type="GO" id="GO:0005788">
    <property type="term" value="C:endoplasmic reticulum lumen"/>
    <property type="evidence" value="ECO:0007669"/>
    <property type="project" value="UniProtKB-SubCell"/>
</dbReference>
<dbReference type="PRINTS" id="PR00421">
    <property type="entry name" value="THIOREDOXIN"/>
</dbReference>
<evidence type="ECO:0000256" key="8">
    <source>
        <dbReference type="ARBA" id="ARBA00023157"/>
    </source>
</evidence>
<dbReference type="STRING" id="6573.A0A210QDW7"/>
<comment type="catalytic activity">
    <reaction evidence="1 13">
        <text>Catalyzes the rearrangement of -S-S- bonds in proteins.</text>
        <dbReference type="EC" id="5.3.4.1"/>
    </reaction>
</comment>
<dbReference type="EC" id="5.3.4.1" evidence="4 13"/>
<evidence type="ECO:0000313" key="15">
    <source>
        <dbReference type="EMBL" id="OWF46935.1"/>
    </source>
</evidence>
<dbReference type="InterPro" id="IPR017937">
    <property type="entry name" value="Thioredoxin_CS"/>
</dbReference>
<protein>
    <recommendedName>
        <fullName evidence="4 13">Protein disulfide-isomerase</fullName>
        <ecNumber evidence="4 13">5.3.4.1</ecNumber>
    </recommendedName>
</protein>
<evidence type="ECO:0000256" key="11">
    <source>
        <dbReference type="PIRSR" id="PIRSR605792-51"/>
    </source>
</evidence>
<dbReference type="GO" id="GO:0034976">
    <property type="term" value="P:response to endoplasmic reticulum stress"/>
    <property type="evidence" value="ECO:0007669"/>
    <property type="project" value="TreeGrafter"/>
</dbReference>
<keyword evidence="16" id="KW-1185">Reference proteome</keyword>
<evidence type="ECO:0000256" key="12">
    <source>
        <dbReference type="RuleBase" id="RU004208"/>
    </source>
</evidence>
<evidence type="ECO:0000259" key="14">
    <source>
        <dbReference type="PROSITE" id="PS51352"/>
    </source>
</evidence>
<dbReference type="GO" id="GO:0003756">
    <property type="term" value="F:protein disulfide isomerase activity"/>
    <property type="evidence" value="ECO:0007669"/>
    <property type="project" value="UniProtKB-EC"/>
</dbReference>
<evidence type="ECO:0000256" key="1">
    <source>
        <dbReference type="ARBA" id="ARBA00001182"/>
    </source>
</evidence>
<feature type="signal peptide" evidence="13">
    <location>
        <begin position="1"/>
        <end position="16"/>
    </location>
</feature>
<evidence type="ECO:0000256" key="3">
    <source>
        <dbReference type="ARBA" id="ARBA00006347"/>
    </source>
</evidence>
<evidence type="ECO:0000256" key="2">
    <source>
        <dbReference type="ARBA" id="ARBA00004319"/>
    </source>
</evidence>
<evidence type="ECO:0000256" key="9">
    <source>
        <dbReference type="ARBA" id="ARBA00023235"/>
    </source>
</evidence>
<dbReference type="CDD" id="cd02961">
    <property type="entry name" value="PDI_a_family"/>
    <property type="match status" value="1"/>
</dbReference>
<keyword evidence="9 13" id="KW-0413">Isomerase</keyword>
<comment type="subcellular location">
    <subcellularLocation>
        <location evidence="2">Endoplasmic reticulum lumen</location>
    </subcellularLocation>
</comment>
<evidence type="ECO:0000256" key="10">
    <source>
        <dbReference type="ARBA" id="ARBA00023284"/>
    </source>
</evidence>
<dbReference type="EMBL" id="NEDP02004063">
    <property type="protein sequence ID" value="OWF46935.1"/>
    <property type="molecule type" value="Genomic_DNA"/>
</dbReference>
<feature type="disulfide bond" description="Redox-active" evidence="11">
    <location>
        <begin position="390"/>
        <end position="393"/>
    </location>
</feature>
<keyword evidence="5 13" id="KW-0732">Signal</keyword>
<keyword evidence="8 11" id="KW-1015">Disulfide bond</keyword>